<feature type="domain" description="Myb-like" evidence="8">
    <location>
        <begin position="101"/>
        <end position="152"/>
    </location>
</feature>
<dbReference type="PROSITE" id="PS50090">
    <property type="entry name" value="MYB_LIKE"/>
    <property type="match status" value="3"/>
</dbReference>
<gene>
    <name evidence="10" type="ORF">RUM43_004167</name>
</gene>
<evidence type="ECO:0000313" key="11">
    <source>
        <dbReference type="Proteomes" id="UP001372834"/>
    </source>
</evidence>
<dbReference type="InterPro" id="IPR050560">
    <property type="entry name" value="MYB_TF"/>
</dbReference>
<dbReference type="Pfam" id="PF00249">
    <property type="entry name" value="Myb_DNA-binding"/>
    <property type="match status" value="1"/>
</dbReference>
<dbReference type="PANTHER" id="PTHR45614:SF25">
    <property type="entry name" value="MYB PROTEIN"/>
    <property type="match status" value="1"/>
</dbReference>
<dbReference type="InterPro" id="IPR015395">
    <property type="entry name" value="C-myb_C"/>
</dbReference>
<reference evidence="10 11" key="1">
    <citation type="submission" date="2023-10" db="EMBL/GenBank/DDBJ databases">
        <title>Genomes of two closely related lineages of the louse Polyplax serrata with different host specificities.</title>
        <authorList>
            <person name="Martinu J."/>
            <person name="Tarabai H."/>
            <person name="Stefka J."/>
            <person name="Hypsa V."/>
        </authorList>
    </citation>
    <scope>NUCLEOTIDE SEQUENCE [LARGE SCALE GENOMIC DNA]</scope>
    <source>
        <strain evidence="10">HR10_N</strain>
    </source>
</reference>
<evidence type="ECO:0000313" key="10">
    <source>
        <dbReference type="EMBL" id="KAK6642665.1"/>
    </source>
</evidence>
<evidence type="ECO:0000256" key="7">
    <source>
        <dbReference type="SAM" id="MobiDB-lite"/>
    </source>
</evidence>
<dbReference type="CDD" id="cd00167">
    <property type="entry name" value="SANT"/>
    <property type="match status" value="3"/>
</dbReference>
<dbReference type="FunFam" id="1.10.10.60:FF:000010">
    <property type="entry name" value="Transcriptional activator Myb isoform A"/>
    <property type="match status" value="1"/>
</dbReference>
<evidence type="ECO:0000256" key="6">
    <source>
        <dbReference type="ARBA" id="ARBA00023242"/>
    </source>
</evidence>
<feature type="domain" description="Myb-like" evidence="8">
    <location>
        <begin position="153"/>
        <end position="203"/>
    </location>
</feature>
<dbReference type="Pfam" id="PF13921">
    <property type="entry name" value="Myb_DNA-bind_6"/>
    <property type="match status" value="1"/>
</dbReference>
<dbReference type="FunFam" id="1.10.10.60:FF:000016">
    <property type="entry name" value="Transcriptional activator Myb isoform A"/>
    <property type="match status" value="1"/>
</dbReference>
<dbReference type="GO" id="GO:0000981">
    <property type="term" value="F:DNA-binding transcription factor activity, RNA polymerase II-specific"/>
    <property type="evidence" value="ECO:0007669"/>
    <property type="project" value="TreeGrafter"/>
</dbReference>
<evidence type="ECO:0000256" key="4">
    <source>
        <dbReference type="ARBA" id="ARBA00023125"/>
    </source>
</evidence>
<dbReference type="InterPro" id="IPR017930">
    <property type="entry name" value="Myb_dom"/>
</dbReference>
<dbReference type="SMART" id="SM00717">
    <property type="entry name" value="SANT"/>
    <property type="match status" value="3"/>
</dbReference>
<dbReference type="GO" id="GO:0005634">
    <property type="term" value="C:nucleus"/>
    <property type="evidence" value="ECO:0007669"/>
    <property type="project" value="UniProtKB-SubCell"/>
</dbReference>
<feature type="domain" description="HTH myb-type" evidence="9">
    <location>
        <begin position="50"/>
        <end position="100"/>
    </location>
</feature>
<dbReference type="PROSITE" id="PS51294">
    <property type="entry name" value="HTH_MYB"/>
    <property type="match status" value="3"/>
</dbReference>
<feature type="region of interest" description="Disordered" evidence="7">
    <location>
        <begin position="486"/>
        <end position="533"/>
    </location>
</feature>
<dbReference type="AlphaFoldDB" id="A0AAN8SBC8"/>
<feature type="compositionally biased region" description="Low complexity" evidence="7">
    <location>
        <begin position="23"/>
        <end position="32"/>
    </location>
</feature>
<feature type="domain" description="HTH myb-type" evidence="9">
    <location>
        <begin position="157"/>
        <end position="207"/>
    </location>
</feature>
<evidence type="ECO:0000259" key="8">
    <source>
        <dbReference type="PROSITE" id="PS50090"/>
    </source>
</evidence>
<dbReference type="InterPro" id="IPR009057">
    <property type="entry name" value="Homeodomain-like_sf"/>
</dbReference>
<feature type="region of interest" description="Disordered" evidence="7">
    <location>
        <begin position="1"/>
        <end position="58"/>
    </location>
</feature>
<dbReference type="InterPro" id="IPR001005">
    <property type="entry name" value="SANT/Myb"/>
</dbReference>
<sequence length="785" mass="89131">MKDEKRFRNSLHHSGYDSESDGDVSVVSEAESNSGMMDDVQSGQGLQRAKKPLNKGRWSKEEDMKLKQLVDEYSERWDLISQHFADRSDMQCQQRWQKVVNPELVKGPWTKEEDEKVVELVRKYGPKKWTLIARQLKGRIGKQCRERWHNHLNPKIKKTAWTEEEDRLIYQAHQSWGNQWAKIAKLLPGRTDNAIKNHWNSTMRRKYEDVRDRNADARRSRKMKMFRNEVKNRERNRCDGQTRKVIEYSPHMSVLKSNWPSLNSSQAVQMVPQTPPLNGMNECRLGSPTKSGQAMVSPLSNTTPMKKIWHVPVMTPEKKIVHVPLMTPDRRPVELSELPFNVKGEQIFGARIKREDGEEEYLTSGVLTTPIKGTPIKQLPFSPSQFLNSPTLSFDSTSVRRTALNLQSTPVHDDERSSSPLSTPNPMPLQRENDHMTPTKARRSLTPKTPTPFKNALAELEKQSGMVKYTPQTPTRLVEDITEIIKKEQDPSDSQYETDTSYITHSSSQSAVSDSGYSSKRKPGIPVGKENALPHKKARKSLVSAWSGISGPGVTEEPFFSETPSKSLIGSETSILFSPPSIVRDTLHDELGANFLGDDVAHLPTTKSGVRKRILFTEDVSGSEDDEVCPKTLYRDSYGKFRGTGDGVGSEDKTKRFLDGRRARRDGDILSSGLRNPTCTDLWLSARIVLILNKLYIRVHRGGCYLPPPLLPLRERCQSVVEGSRNSKLNVWVLHTGTFVVRQSNQLDVRWEMVACGKTEDQLELTEQARVLLNLSALKPRSFNV</sequence>
<keyword evidence="5" id="KW-0804">Transcription</keyword>
<comment type="caution">
    <text evidence="10">The sequence shown here is derived from an EMBL/GenBank/DDBJ whole genome shotgun (WGS) entry which is preliminary data.</text>
</comment>
<evidence type="ECO:0000256" key="2">
    <source>
        <dbReference type="ARBA" id="ARBA00022737"/>
    </source>
</evidence>
<evidence type="ECO:0000256" key="3">
    <source>
        <dbReference type="ARBA" id="ARBA00023015"/>
    </source>
</evidence>
<comment type="subcellular location">
    <subcellularLocation>
        <location evidence="1">Nucleus</location>
    </subcellularLocation>
</comment>
<keyword evidence="6" id="KW-0539">Nucleus</keyword>
<name>A0AAN8SBC8_POLSC</name>
<evidence type="ECO:0000256" key="5">
    <source>
        <dbReference type="ARBA" id="ARBA00023163"/>
    </source>
</evidence>
<proteinExistence type="predicted"/>
<dbReference type="SUPFAM" id="SSF46689">
    <property type="entry name" value="Homeodomain-like"/>
    <property type="match status" value="2"/>
</dbReference>
<accession>A0AAN8SBC8</accession>
<dbReference type="Proteomes" id="UP001372834">
    <property type="component" value="Unassembled WGS sequence"/>
</dbReference>
<protein>
    <submittedName>
        <fullName evidence="10">Uncharacterized protein</fullName>
    </submittedName>
</protein>
<evidence type="ECO:0000259" key="9">
    <source>
        <dbReference type="PROSITE" id="PS51294"/>
    </source>
</evidence>
<dbReference type="GO" id="GO:0000978">
    <property type="term" value="F:RNA polymerase II cis-regulatory region sequence-specific DNA binding"/>
    <property type="evidence" value="ECO:0007669"/>
    <property type="project" value="TreeGrafter"/>
</dbReference>
<keyword evidence="4" id="KW-0238">DNA-binding</keyword>
<evidence type="ECO:0000256" key="1">
    <source>
        <dbReference type="ARBA" id="ARBA00004123"/>
    </source>
</evidence>
<feature type="region of interest" description="Disordered" evidence="7">
    <location>
        <begin position="405"/>
        <end position="452"/>
    </location>
</feature>
<feature type="domain" description="Myb-like" evidence="8">
    <location>
        <begin position="50"/>
        <end position="100"/>
    </location>
</feature>
<organism evidence="10 11">
    <name type="scientific">Polyplax serrata</name>
    <name type="common">Common mouse louse</name>
    <dbReference type="NCBI Taxonomy" id="468196"/>
    <lineage>
        <taxon>Eukaryota</taxon>
        <taxon>Metazoa</taxon>
        <taxon>Ecdysozoa</taxon>
        <taxon>Arthropoda</taxon>
        <taxon>Hexapoda</taxon>
        <taxon>Insecta</taxon>
        <taxon>Pterygota</taxon>
        <taxon>Neoptera</taxon>
        <taxon>Paraneoptera</taxon>
        <taxon>Psocodea</taxon>
        <taxon>Troctomorpha</taxon>
        <taxon>Phthiraptera</taxon>
        <taxon>Anoplura</taxon>
        <taxon>Polyplacidae</taxon>
        <taxon>Polyplax</taxon>
    </lineage>
</organism>
<dbReference type="PANTHER" id="PTHR45614">
    <property type="entry name" value="MYB PROTEIN-RELATED"/>
    <property type="match status" value="1"/>
</dbReference>
<dbReference type="EMBL" id="JAWJWE010000002">
    <property type="protein sequence ID" value="KAK6642665.1"/>
    <property type="molecule type" value="Genomic_DNA"/>
</dbReference>
<feature type="domain" description="HTH myb-type" evidence="9">
    <location>
        <begin position="101"/>
        <end position="156"/>
    </location>
</feature>
<feature type="compositionally biased region" description="Polar residues" evidence="7">
    <location>
        <begin position="492"/>
        <end position="518"/>
    </location>
</feature>
<keyword evidence="2" id="KW-0677">Repeat</keyword>
<keyword evidence="3" id="KW-0805">Transcription regulation</keyword>
<dbReference type="Gene3D" id="1.10.10.60">
    <property type="entry name" value="Homeodomain-like"/>
    <property type="match status" value="3"/>
</dbReference>
<dbReference type="Pfam" id="PF09316">
    <property type="entry name" value="Cmyb_C"/>
    <property type="match status" value="1"/>
</dbReference>